<accession>A0A8K0JC22</accession>
<dbReference type="PANTHER" id="PTHR15350">
    <property type="entry name" value="COP9 SIGNALOSOME COMPLEX SUBUNIT 7/DENDRITIC CELL PROTEIN GA17"/>
    <property type="match status" value="1"/>
</dbReference>
<gene>
    <name evidence="5" type="ORF">E4U42_005751</name>
</gene>
<feature type="domain" description="PCI" evidence="4">
    <location>
        <begin position="2"/>
        <end position="159"/>
    </location>
</feature>
<keyword evidence="2" id="KW-0736">Signalosome</keyword>
<dbReference type="EMBL" id="SRPY01000055">
    <property type="protein sequence ID" value="KAG5929486.1"/>
    <property type="molecule type" value="Genomic_DNA"/>
</dbReference>
<sequence>MEQTKALVALEPFLSLAKSAVHPRAAADLITQATSAPNTYVFAELLEQPHIQALAANEKFAPHLKLLRIFSHGTYRSYHDDAASLPTLNGAQTLKLRQLSVLSLARDQRNLHYDVLQNELGLSSAREVEELVITAIYAGLVQGTLDPENKTVQLTSLAPLRDLEPGCIPDMITALNHWSDKCTSTLSDLEAQMQSIRSAALKRETEKTATELMIQALVADEREAPTKKKSVSTKDPACRRGFNKRSIVDAANPAHDETMEVEEPSPTENQQERSSKRKM</sequence>
<dbReference type="Pfam" id="PF22061">
    <property type="entry name" value="CSN7_HB_subdom"/>
    <property type="match status" value="1"/>
</dbReference>
<protein>
    <recommendedName>
        <fullName evidence="4">PCI domain-containing protein</fullName>
    </recommendedName>
</protein>
<dbReference type="PANTHER" id="PTHR15350:SF5">
    <property type="entry name" value="COP9 SIGNALOSOME COMPLEX SUBUNIT 7"/>
    <property type="match status" value="1"/>
</dbReference>
<dbReference type="GO" id="GO:0008180">
    <property type="term" value="C:COP9 signalosome"/>
    <property type="evidence" value="ECO:0007669"/>
    <property type="project" value="UniProtKB-KW"/>
</dbReference>
<dbReference type="Pfam" id="PF01399">
    <property type="entry name" value="PCI"/>
    <property type="match status" value="1"/>
</dbReference>
<feature type="region of interest" description="Disordered" evidence="3">
    <location>
        <begin position="222"/>
        <end position="279"/>
    </location>
</feature>
<evidence type="ECO:0000256" key="3">
    <source>
        <dbReference type="SAM" id="MobiDB-lite"/>
    </source>
</evidence>
<evidence type="ECO:0000256" key="2">
    <source>
        <dbReference type="ARBA" id="ARBA00022790"/>
    </source>
</evidence>
<dbReference type="AlphaFoldDB" id="A0A8K0JC22"/>
<name>A0A8K0JC22_9HYPO</name>
<dbReference type="SMART" id="SM00088">
    <property type="entry name" value="PINT"/>
    <property type="match status" value="1"/>
</dbReference>
<dbReference type="Proteomes" id="UP000811619">
    <property type="component" value="Unassembled WGS sequence"/>
</dbReference>
<feature type="compositionally biased region" description="Basic and acidic residues" evidence="3">
    <location>
        <begin position="270"/>
        <end position="279"/>
    </location>
</feature>
<comment type="caution">
    <text evidence="5">The sequence shown here is derived from an EMBL/GenBank/DDBJ whole genome shotgun (WGS) entry which is preliminary data.</text>
</comment>
<reference evidence="5" key="1">
    <citation type="journal article" date="2020" name="bioRxiv">
        <title>Whole genome comparisons of ergot fungi reveals the divergence and evolution of species within the genus Claviceps are the result of varying mechanisms driving genome evolution and host range expansion.</title>
        <authorList>
            <person name="Wyka S.A."/>
            <person name="Mondo S.J."/>
            <person name="Liu M."/>
            <person name="Dettman J."/>
            <person name="Nalam V."/>
            <person name="Broders K.D."/>
        </authorList>
    </citation>
    <scope>NUCLEOTIDE SEQUENCE</scope>
    <source>
        <strain evidence="5">CCC 489</strain>
    </source>
</reference>
<keyword evidence="6" id="KW-1185">Reference proteome</keyword>
<proteinExistence type="inferred from homology"/>
<evidence type="ECO:0000259" key="4">
    <source>
        <dbReference type="PROSITE" id="PS50250"/>
    </source>
</evidence>
<evidence type="ECO:0000313" key="5">
    <source>
        <dbReference type="EMBL" id="KAG5929486.1"/>
    </source>
</evidence>
<dbReference type="PROSITE" id="PS50250">
    <property type="entry name" value="PCI"/>
    <property type="match status" value="1"/>
</dbReference>
<organism evidence="5 6">
    <name type="scientific">Claviceps africana</name>
    <dbReference type="NCBI Taxonomy" id="83212"/>
    <lineage>
        <taxon>Eukaryota</taxon>
        <taxon>Fungi</taxon>
        <taxon>Dikarya</taxon>
        <taxon>Ascomycota</taxon>
        <taxon>Pezizomycotina</taxon>
        <taxon>Sordariomycetes</taxon>
        <taxon>Hypocreomycetidae</taxon>
        <taxon>Hypocreales</taxon>
        <taxon>Clavicipitaceae</taxon>
        <taxon>Claviceps</taxon>
    </lineage>
</organism>
<evidence type="ECO:0000256" key="1">
    <source>
        <dbReference type="ARBA" id="ARBA00008482"/>
    </source>
</evidence>
<dbReference type="InterPro" id="IPR000717">
    <property type="entry name" value="PCI_dom"/>
</dbReference>
<comment type="similarity">
    <text evidence="1">Belongs to the CSN7/EIF3M family. CSN7 subfamily.</text>
</comment>
<evidence type="ECO:0000313" key="6">
    <source>
        <dbReference type="Proteomes" id="UP000811619"/>
    </source>
</evidence>
<dbReference type="OrthoDB" id="10265275at2759"/>
<dbReference type="InterPro" id="IPR045237">
    <property type="entry name" value="COPS7/eIF3m"/>
</dbReference>